<reference evidence="9" key="1">
    <citation type="submission" date="2021-07" db="EMBL/GenBank/DDBJ databases">
        <authorList>
            <person name="Branca A.L. A."/>
        </authorList>
    </citation>
    <scope>NUCLEOTIDE SEQUENCE</scope>
</reference>
<feature type="domain" description="Zn(2)-C6 fungal-type" evidence="8">
    <location>
        <begin position="20"/>
        <end position="50"/>
    </location>
</feature>
<dbReference type="EMBL" id="CAJVNV010000082">
    <property type="protein sequence ID" value="CAG8026232.1"/>
    <property type="molecule type" value="Genomic_DNA"/>
</dbReference>
<evidence type="ECO:0000256" key="4">
    <source>
        <dbReference type="ARBA" id="ARBA00023125"/>
    </source>
</evidence>
<dbReference type="SMART" id="SM00066">
    <property type="entry name" value="GAL4"/>
    <property type="match status" value="1"/>
</dbReference>
<evidence type="ECO:0000256" key="3">
    <source>
        <dbReference type="ARBA" id="ARBA00023015"/>
    </source>
</evidence>
<dbReference type="PROSITE" id="PS50048">
    <property type="entry name" value="ZN2_CY6_FUNGAL_2"/>
    <property type="match status" value="1"/>
</dbReference>
<accession>A0A9W4HII2</accession>
<comment type="caution">
    <text evidence="9">The sequence shown here is derived from an EMBL/GenBank/DDBJ whole genome shotgun (WGS) entry which is preliminary data.</text>
</comment>
<proteinExistence type="predicted"/>
<keyword evidence="5" id="KW-0804">Transcription</keyword>
<name>A0A9W4HII2_PENNA</name>
<feature type="compositionally biased region" description="Basic and acidic residues" evidence="7">
    <location>
        <begin position="422"/>
        <end position="438"/>
    </location>
</feature>
<keyword evidence="3" id="KW-0805">Transcription regulation</keyword>
<evidence type="ECO:0000313" key="10">
    <source>
        <dbReference type="Proteomes" id="UP001153461"/>
    </source>
</evidence>
<dbReference type="Proteomes" id="UP001153461">
    <property type="component" value="Unassembled WGS sequence"/>
</dbReference>
<dbReference type="InterPro" id="IPR036864">
    <property type="entry name" value="Zn2-C6_fun-type_DNA-bd_sf"/>
</dbReference>
<evidence type="ECO:0000259" key="8">
    <source>
        <dbReference type="PROSITE" id="PS50048"/>
    </source>
</evidence>
<dbReference type="GO" id="GO:0003677">
    <property type="term" value="F:DNA binding"/>
    <property type="evidence" value="ECO:0007669"/>
    <property type="project" value="UniProtKB-KW"/>
</dbReference>
<evidence type="ECO:0000256" key="5">
    <source>
        <dbReference type="ARBA" id="ARBA00023163"/>
    </source>
</evidence>
<protein>
    <recommendedName>
        <fullName evidence="8">Zn(2)-C6 fungal-type domain-containing protein</fullName>
    </recommendedName>
</protein>
<dbReference type="CDD" id="cd12148">
    <property type="entry name" value="fungal_TF_MHR"/>
    <property type="match status" value="1"/>
</dbReference>
<dbReference type="GO" id="GO:0000981">
    <property type="term" value="F:DNA-binding transcription factor activity, RNA polymerase II-specific"/>
    <property type="evidence" value="ECO:0007669"/>
    <property type="project" value="InterPro"/>
</dbReference>
<dbReference type="Pfam" id="PF04082">
    <property type="entry name" value="Fungal_trans"/>
    <property type="match status" value="1"/>
</dbReference>
<dbReference type="AlphaFoldDB" id="A0A9W4HII2"/>
<dbReference type="SMART" id="SM00906">
    <property type="entry name" value="Fungal_trans"/>
    <property type="match status" value="1"/>
</dbReference>
<dbReference type="CDD" id="cd00067">
    <property type="entry name" value="GAL4"/>
    <property type="match status" value="1"/>
</dbReference>
<dbReference type="InterPro" id="IPR001138">
    <property type="entry name" value="Zn2Cys6_DnaBD"/>
</dbReference>
<comment type="subcellular location">
    <subcellularLocation>
        <location evidence="1">Nucleus</location>
    </subcellularLocation>
</comment>
<keyword evidence="6" id="KW-0539">Nucleus</keyword>
<keyword evidence="4" id="KW-0238">DNA-binding</keyword>
<evidence type="ECO:0000256" key="2">
    <source>
        <dbReference type="ARBA" id="ARBA00022723"/>
    </source>
</evidence>
<dbReference type="GO" id="GO:0005634">
    <property type="term" value="C:nucleus"/>
    <property type="evidence" value="ECO:0007669"/>
    <property type="project" value="UniProtKB-SubCell"/>
</dbReference>
<dbReference type="GO" id="GO:0006351">
    <property type="term" value="P:DNA-templated transcription"/>
    <property type="evidence" value="ECO:0007669"/>
    <property type="project" value="InterPro"/>
</dbReference>
<evidence type="ECO:0000256" key="7">
    <source>
        <dbReference type="SAM" id="MobiDB-lite"/>
    </source>
</evidence>
<dbReference type="Pfam" id="PF00172">
    <property type="entry name" value="Zn_clus"/>
    <property type="match status" value="1"/>
</dbReference>
<evidence type="ECO:0000313" key="9">
    <source>
        <dbReference type="EMBL" id="CAG8026232.1"/>
    </source>
</evidence>
<dbReference type="SUPFAM" id="SSF57701">
    <property type="entry name" value="Zn2/Cys6 DNA-binding domain"/>
    <property type="match status" value="1"/>
</dbReference>
<evidence type="ECO:0000256" key="6">
    <source>
        <dbReference type="ARBA" id="ARBA00023242"/>
    </source>
</evidence>
<dbReference type="GO" id="GO:0008270">
    <property type="term" value="F:zinc ion binding"/>
    <property type="evidence" value="ECO:0007669"/>
    <property type="project" value="InterPro"/>
</dbReference>
<sequence>MSSRRTDCTKPPRQRRRVRACDSCYHRKIKCDGAYPKCDWCYHRNLSCAFSRNNTTKSLSRSRETQQYNTVCQLPSPEAVAPQGFGSDLCFAGQSLGNICAFNGFPLFSLGGIEWIKARTGEDRPLNQYCSAQSSAWPRILRKYHPGKHIPLPDKTLLLEQLEAYRALVFYQLFPIIDPGCFEYTINAAYNGELSDISPGVSSARACIFAFMAFSAFFTIQPHQDTIMDADELIQEAQDLLPDIINESVTLDGLQALVMLCICSQAISGDILKLELHLSTAARYVFHLKGHIYPRATGGGASSAKLHVRNLFWICFIIDKTFSLHTGVQPVFNASCCDLTLPRAQQGDSSPEGSPLLNPNSNSAIFPTMIRLSLVQSEVYHGLYSVSALGQSHAELLATIRRLDCALEEWWSSIPVYSLSSSRDEGSSSRDEGSSSRDEGSMVDFLLQMQHHYCMAAIHQTSSRCTSWIENQDTRAAGSSLAIGVEASRSVLQSFLETQPHLEGHFLLFSLPELAVSTMHLFSNILSNPLQSQSGDDLDLIKRNQAHIGKQLWQQAPASFTAQVRLVETFIGDVQHLAESAIRKAWAESS</sequence>
<evidence type="ECO:0000256" key="1">
    <source>
        <dbReference type="ARBA" id="ARBA00004123"/>
    </source>
</evidence>
<dbReference type="PANTHER" id="PTHR46910">
    <property type="entry name" value="TRANSCRIPTION FACTOR PDR1"/>
    <property type="match status" value="1"/>
</dbReference>
<feature type="region of interest" description="Disordered" evidence="7">
    <location>
        <begin position="419"/>
        <end position="438"/>
    </location>
</feature>
<dbReference type="InterPro" id="IPR050987">
    <property type="entry name" value="AtrR-like"/>
</dbReference>
<dbReference type="PANTHER" id="PTHR46910:SF37">
    <property type="entry name" value="ZN(II)2CYS6 TRANSCRIPTION FACTOR (EUROFUNG)"/>
    <property type="match status" value="1"/>
</dbReference>
<organism evidence="9 10">
    <name type="scientific">Penicillium nalgiovense</name>
    <dbReference type="NCBI Taxonomy" id="60175"/>
    <lineage>
        <taxon>Eukaryota</taxon>
        <taxon>Fungi</taxon>
        <taxon>Dikarya</taxon>
        <taxon>Ascomycota</taxon>
        <taxon>Pezizomycotina</taxon>
        <taxon>Eurotiomycetes</taxon>
        <taxon>Eurotiomycetidae</taxon>
        <taxon>Eurotiales</taxon>
        <taxon>Aspergillaceae</taxon>
        <taxon>Penicillium</taxon>
    </lineage>
</organism>
<gene>
    <name evidence="9" type="ORF">PNAL_LOCUS2591</name>
</gene>
<dbReference type="Gene3D" id="4.10.240.10">
    <property type="entry name" value="Zn(2)-C6 fungal-type DNA-binding domain"/>
    <property type="match status" value="1"/>
</dbReference>
<keyword evidence="2" id="KW-0479">Metal-binding</keyword>
<dbReference type="InterPro" id="IPR007219">
    <property type="entry name" value="XnlR_reg_dom"/>
</dbReference>
<dbReference type="OrthoDB" id="4288996at2759"/>